<organism evidence="1 2">
    <name type="scientific">Hamiltosporidium tvaerminnensis</name>
    <dbReference type="NCBI Taxonomy" id="1176355"/>
    <lineage>
        <taxon>Eukaryota</taxon>
        <taxon>Fungi</taxon>
        <taxon>Fungi incertae sedis</taxon>
        <taxon>Microsporidia</taxon>
        <taxon>Dubosqiidae</taxon>
        <taxon>Hamiltosporidium</taxon>
    </lineage>
</organism>
<reference evidence="1 2" key="1">
    <citation type="submission" date="2017-12" db="EMBL/GenBank/DDBJ databases">
        <authorList>
            <person name="Pombert J.-F."/>
            <person name="Haag K.L."/>
            <person name="Ebert D."/>
        </authorList>
    </citation>
    <scope>NUCLEOTIDE SEQUENCE [LARGE SCALE GENOMIC DNA]</scope>
    <source>
        <strain evidence="1">FI-OER-3-3</strain>
    </source>
</reference>
<accession>A0A4Q9KXR7</accession>
<dbReference type="EMBL" id="PITJ01001239">
    <property type="protein sequence ID" value="TBT99723.1"/>
    <property type="molecule type" value="Genomic_DNA"/>
</dbReference>
<dbReference type="AlphaFoldDB" id="A0A4Q9KXR7"/>
<name>A0A4Q9KXR7_9MICR</name>
<dbReference type="VEuPathDB" id="MicrosporidiaDB:CWI37_1239p0010"/>
<protein>
    <submittedName>
        <fullName evidence="1">Uncharacterized protein</fullName>
    </submittedName>
</protein>
<gene>
    <name evidence="1" type="ORF">CWI37_1239p0010</name>
</gene>
<evidence type="ECO:0000313" key="2">
    <source>
        <dbReference type="Proteomes" id="UP000292362"/>
    </source>
</evidence>
<proteinExistence type="predicted"/>
<evidence type="ECO:0000313" key="1">
    <source>
        <dbReference type="EMBL" id="TBT99723.1"/>
    </source>
</evidence>
<comment type="caution">
    <text evidence="1">The sequence shown here is derived from an EMBL/GenBank/DDBJ whole genome shotgun (WGS) entry which is preliminary data.</text>
</comment>
<dbReference type="Proteomes" id="UP000292362">
    <property type="component" value="Unassembled WGS sequence"/>
</dbReference>
<sequence length="151" mass="18032">MKILNERNRFRQKKFYVQIIPNRTLGVLETAFIIIYLRSKVYFDEHRSYPSILRENHYVSYYVNYSTDFESESDICMCRIRSAEMHTPKDSSKNMLKGESPLLGIMYISEKLKELHENALECEKLLRELECKSKIVTQYVETSRKTENNKN</sequence>